<name>A0A540L7H1_MALBA</name>
<dbReference type="Gene3D" id="1.10.630.10">
    <property type="entry name" value="Cytochrome P450"/>
    <property type="match status" value="3"/>
</dbReference>
<evidence type="ECO:0008006" key="6">
    <source>
        <dbReference type="Google" id="ProtNLM"/>
    </source>
</evidence>
<accession>A0A540L7H1</accession>
<keyword evidence="2 3" id="KW-0408">Iron</keyword>
<evidence type="ECO:0000313" key="4">
    <source>
        <dbReference type="EMBL" id="TQD82222.1"/>
    </source>
</evidence>
<dbReference type="Pfam" id="PF00067">
    <property type="entry name" value="p450"/>
    <property type="match status" value="2"/>
</dbReference>
<sequence length="306" mass="34766">MPHRTLAELKHKFGPVIWLRVGARNTMVIQSAKAAANHFKNHDISLAGRTTTEASQVYDYHKGSLALAPYGSHWRVLRRLVTVDMLVNKRINETSFVRKKCLEKLQLWIEEEASKLKEGHGVHVASLKATGDEPAKISDHDVNIFILEIFLACSETTRIEWALTELLCNPEKLIKAKAELTQVIGPSCRKVEEGDIEKLPYLQENPDVWDDEPAFFKPERFIGTKWDCKGQHFEFIPFGSGRRVCAGLPLAHRMLHLTLGMFLHQFDWELGGDVTRGNIDWKDKLGITMRKSEPSLNTWSNGCPCP</sequence>
<dbReference type="PANTHER" id="PTHR47950:SF14">
    <property type="entry name" value="CYTOCHROME P450 76A2-LIKE ISOFORM X1"/>
    <property type="match status" value="1"/>
</dbReference>
<comment type="cofactor">
    <cofactor evidence="2">
        <name>heme</name>
        <dbReference type="ChEBI" id="CHEBI:30413"/>
    </cofactor>
</comment>
<reference evidence="4 5" key="1">
    <citation type="journal article" date="2019" name="G3 (Bethesda)">
        <title>Sequencing of a Wild Apple (Malus baccata) Genome Unravels the Differences Between Cultivated and Wild Apple Species Regarding Disease Resistance and Cold Tolerance.</title>
        <authorList>
            <person name="Chen X."/>
        </authorList>
    </citation>
    <scope>NUCLEOTIDE SEQUENCE [LARGE SCALE GENOMIC DNA]</scope>
    <source>
        <strain evidence="5">cv. Shandingzi</strain>
        <tissue evidence="4">Leaves</tissue>
    </source>
</reference>
<keyword evidence="5" id="KW-1185">Reference proteome</keyword>
<dbReference type="STRING" id="106549.A0A540L7H1"/>
<dbReference type="PANTHER" id="PTHR47950">
    <property type="entry name" value="CYTOCHROME P450, FAMILY 76, SUBFAMILY C, POLYPEPTIDE 5-RELATED"/>
    <property type="match status" value="1"/>
</dbReference>
<gene>
    <name evidence="4" type="ORF">C1H46_032240</name>
</gene>
<dbReference type="InterPro" id="IPR017972">
    <property type="entry name" value="Cyt_P450_CS"/>
</dbReference>
<dbReference type="Proteomes" id="UP000315295">
    <property type="component" value="Unassembled WGS sequence"/>
</dbReference>
<evidence type="ECO:0000313" key="5">
    <source>
        <dbReference type="Proteomes" id="UP000315295"/>
    </source>
</evidence>
<keyword evidence="3" id="KW-0503">Monooxygenase</keyword>
<dbReference type="InterPro" id="IPR001128">
    <property type="entry name" value="Cyt_P450"/>
</dbReference>
<evidence type="ECO:0000256" key="1">
    <source>
        <dbReference type="ARBA" id="ARBA00010617"/>
    </source>
</evidence>
<dbReference type="InterPro" id="IPR002401">
    <property type="entry name" value="Cyt_P450_E_grp-I"/>
</dbReference>
<comment type="caution">
    <text evidence="4">The sequence shown here is derived from an EMBL/GenBank/DDBJ whole genome shotgun (WGS) entry which is preliminary data.</text>
</comment>
<dbReference type="AlphaFoldDB" id="A0A540L7H1"/>
<dbReference type="GO" id="GO:0020037">
    <property type="term" value="F:heme binding"/>
    <property type="evidence" value="ECO:0007669"/>
    <property type="project" value="InterPro"/>
</dbReference>
<evidence type="ECO:0000256" key="3">
    <source>
        <dbReference type="RuleBase" id="RU000461"/>
    </source>
</evidence>
<protein>
    <recommendedName>
        <fullName evidence="6">Cytochrome P450</fullName>
    </recommendedName>
</protein>
<dbReference type="EMBL" id="VIEB01000732">
    <property type="protein sequence ID" value="TQD82222.1"/>
    <property type="molecule type" value="Genomic_DNA"/>
</dbReference>
<dbReference type="SUPFAM" id="SSF48264">
    <property type="entry name" value="Cytochrome P450"/>
    <property type="match status" value="1"/>
</dbReference>
<feature type="binding site" description="axial binding residue" evidence="2">
    <location>
        <position position="245"/>
    </location>
    <ligand>
        <name>heme</name>
        <dbReference type="ChEBI" id="CHEBI:30413"/>
    </ligand>
    <ligandPart>
        <name>Fe</name>
        <dbReference type="ChEBI" id="CHEBI:18248"/>
    </ligandPart>
</feature>
<dbReference type="GO" id="GO:0016705">
    <property type="term" value="F:oxidoreductase activity, acting on paired donors, with incorporation or reduction of molecular oxygen"/>
    <property type="evidence" value="ECO:0007669"/>
    <property type="project" value="InterPro"/>
</dbReference>
<keyword evidence="3" id="KW-0560">Oxidoreductase</keyword>
<dbReference type="GO" id="GO:0004497">
    <property type="term" value="F:monooxygenase activity"/>
    <property type="evidence" value="ECO:0007669"/>
    <property type="project" value="UniProtKB-KW"/>
</dbReference>
<keyword evidence="2 3" id="KW-0479">Metal-binding</keyword>
<dbReference type="PROSITE" id="PS00086">
    <property type="entry name" value="CYTOCHROME_P450"/>
    <property type="match status" value="1"/>
</dbReference>
<evidence type="ECO:0000256" key="2">
    <source>
        <dbReference type="PIRSR" id="PIRSR602401-1"/>
    </source>
</evidence>
<dbReference type="InterPro" id="IPR036396">
    <property type="entry name" value="Cyt_P450_sf"/>
</dbReference>
<keyword evidence="2 3" id="KW-0349">Heme</keyword>
<dbReference type="GO" id="GO:0005506">
    <property type="term" value="F:iron ion binding"/>
    <property type="evidence" value="ECO:0007669"/>
    <property type="project" value="InterPro"/>
</dbReference>
<dbReference type="PRINTS" id="PR00463">
    <property type="entry name" value="EP450I"/>
</dbReference>
<comment type="similarity">
    <text evidence="1 3">Belongs to the cytochrome P450 family.</text>
</comment>
<proteinExistence type="inferred from homology"/>
<organism evidence="4 5">
    <name type="scientific">Malus baccata</name>
    <name type="common">Siberian crab apple</name>
    <name type="synonym">Pyrus baccata</name>
    <dbReference type="NCBI Taxonomy" id="106549"/>
    <lineage>
        <taxon>Eukaryota</taxon>
        <taxon>Viridiplantae</taxon>
        <taxon>Streptophyta</taxon>
        <taxon>Embryophyta</taxon>
        <taxon>Tracheophyta</taxon>
        <taxon>Spermatophyta</taxon>
        <taxon>Magnoliopsida</taxon>
        <taxon>eudicotyledons</taxon>
        <taxon>Gunneridae</taxon>
        <taxon>Pentapetalae</taxon>
        <taxon>rosids</taxon>
        <taxon>fabids</taxon>
        <taxon>Rosales</taxon>
        <taxon>Rosaceae</taxon>
        <taxon>Amygdaloideae</taxon>
        <taxon>Maleae</taxon>
        <taxon>Malus</taxon>
    </lineage>
</organism>